<evidence type="ECO:0000313" key="2">
    <source>
        <dbReference type="Proteomes" id="UP000308197"/>
    </source>
</evidence>
<gene>
    <name evidence="1" type="ORF">K466DRAFT_441981</name>
</gene>
<organism evidence="1 2">
    <name type="scientific">Polyporus arcularius HHB13444</name>
    <dbReference type="NCBI Taxonomy" id="1314778"/>
    <lineage>
        <taxon>Eukaryota</taxon>
        <taxon>Fungi</taxon>
        <taxon>Dikarya</taxon>
        <taxon>Basidiomycota</taxon>
        <taxon>Agaricomycotina</taxon>
        <taxon>Agaricomycetes</taxon>
        <taxon>Polyporales</taxon>
        <taxon>Polyporaceae</taxon>
        <taxon>Polyporus</taxon>
    </lineage>
</organism>
<dbReference type="InParanoid" id="A0A5C3NJU0"/>
<protein>
    <submittedName>
        <fullName evidence="1">Uncharacterized protein</fullName>
    </submittedName>
</protein>
<proteinExistence type="predicted"/>
<feature type="non-terminal residue" evidence="1">
    <location>
        <position position="1"/>
    </location>
</feature>
<name>A0A5C3NJU0_9APHY</name>
<sequence>QVCDYRDAKVALRDIFDTMVITSPNMDYVPAYPVETTIVHTYADGMWGQHEYSRFPQPFVRGRWHLACIPARPCPPDVPAALWNRLSAKDWREDTSIGFSGLGHMTAELQEDLDHAAAVAIRRYEEYDVPDNVRAYGNMLVLILRQVLDRMRHLPAAPSVAIAVAAHVQRVALELCGLRTYAEVLVPRTESSVDFSARVLPVVGGFAREASDAALFTRVGVPTWYLQPLTHQLGVWRVVE</sequence>
<feature type="non-terminal residue" evidence="1">
    <location>
        <position position="240"/>
    </location>
</feature>
<accession>A0A5C3NJU0</accession>
<dbReference type="EMBL" id="ML212905">
    <property type="protein sequence ID" value="TFK78001.1"/>
    <property type="molecule type" value="Genomic_DNA"/>
</dbReference>
<evidence type="ECO:0000313" key="1">
    <source>
        <dbReference type="EMBL" id="TFK78001.1"/>
    </source>
</evidence>
<reference evidence="1 2" key="1">
    <citation type="journal article" date="2019" name="Nat. Ecol. Evol.">
        <title>Megaphylogeny resolves global patterns of mushroom evolution.</title>
        <authorList>
            <person name="Varga T."/>
            <person name="Krizsan K."/>
            <person name="Foldi C."/>
            <person name="Dima B."/>
            <person name="Sanchez-Garcia M."/>
            <person name="Sanchez-Ramirez S."/>
            <person name="Szollosi G.J."/>
            <person name="Szarkandi J.G."/>
            <person name="Papp V."/>
            <person name="Albert L."/>
            <person name="Andreopoulos W."/>
            <person name="Angelini C."/>
            <person name="Antonin V."/>
            <person name="Barry K.W."/>
            <person name="Bougher N.L."/>
            <person name="Buchanan P."/>
            <person name="Buyck B."/>
            <person name="Bense V."/>
            <person name="Catcheside P."/>
            <person name="Chovatia M."/>
            <person name="Cooper J."/>
            <person name="Damon W."/>
            <person name="Desjardin D."/>
            <person name="Finy P."/>
            <person name="Geml J."/>
            <person name="Haridas S."/>
            <person name="Hughes K."/>
            <person name="Justo A."/>
            <person name="Karasinski D."/>
            <person name="Kautmanova I."/>
            <person name="Kiss B."/>
            <person name="Kocsube S."/>
            <person name="Kotiranta H."/>
            <person name="LaButti K.M."/>
            <person name="Lechner B.E."/>
            <person name="Liimatainen K."/>
            <person name="Lipzen A."/>
            <person name="Lukacs Z."/>
            <person name="Mihaltcheva S."/>
            <person name="Morgado L.N."/>
            <person name="Niskanen T."/>
            <person name="Noordeloos M.E."/>
            <person name="Ohm R.A."/>
            <person name="Ortiz-Santana B."/>
            <person name="Ovrebo C."/>
            <person name="Racz N."/>
            <person name="Riley R."/>
            <person name="Savchenko A."/>
            <person name="Shiryaev A."/>
            <person name="Soop K."/>
            <person name="Spirin V."/>
            <person name="Szebenyi C."/>
            <person name="Tomsovsky M."/>
            <person name="Tulloss R.E."/>
            <person name="Uehling J."/>
            <person name="Grigoriev I.V."/>
            <person name="Vagvolgyi C."/>
            <person name="Papp T."/>
            <person name="Martin F.M."/>
            <person name="Miettinen O."/>
            <person name="Hibbett D.S."/>
            <person name="Nagy L.G."/>
        </authorList>
    </citation>
    <scope>NUCLEOTIDE SEQUENCE [LARGE SCALE GENOMIC DNA]</scope>
    <source>
        <strain evidence="1 2">HHB13444</strain>
    </source>
</reference>
<dbReference type="AlphaFoldDB" id="A0A5C3NJU0"/>
<keyword evidence="2" id="KW-1185">Reference proteome</keyword>
<dbReference type="Proteomes" id="UP000308197">
    <property type="component" value="Unassembled WGS sequence"/>
</dbReference>